<evidence type="ECO:0000256" key="6">
    <source>
        <dbReference type="ARBA" id="ARBA00023098"/>
    </source>
</evidence>
<reference evidence="12" key="1">
    <citation type="journal article" date="2017" name="Elife">
        <title>The kinetoplastid-infecting Bodo saltans virus (BsV), a window into the most abundant giant viruses in the sea.</title>
        <authorList>
            <person name="Deeg C.M."/>
            <person name="Chow C.-E.T."/>
            <person name="Suttle C.A."/>
        </authorList>
    </citation>
    <scope>NUCLEOTIDE SEQUENCE</scope>
    <source>
        <strain evidence="12">NG1</strain>
    </source>
</reference>
<evidence type="ECO:0000256" key="3">
    <source>
        <dbReference type="ARBA" id="ARBA00022679"/>
    </source>
</evidence>
<dbReference type="GO" id="GO:0016746">
    <property type="term" value="F:acyltransferase activity"/>
    <property type="evidence" value="ECO:0007669"/>
    <property type="project" value="UniProtKB-KW"/>
</dbReference>
<keyword evidence="2" id="KW-0444">Lipid biosynthesis</keyword>
<feature type="transmembrane region" description="Helical" evidence="11">
    <location>
        <begin position="78"/>
        <end position="98"/>
    </location>
</feature>
<keyword evidence="9" id="KW-1208">Phospholipid metabolism</keyword>
<keyword evidence="8" id="KW-0594">Phospholipid biosynthesis</keyword>
<protein>
    <submittedName>
        <fullName evidence="12">Membrane-associated protein</fullName>
    </submittedName>
</protein>
<keyword evidence="10" id="KW-0012">Acyltransferase</keyword>
<keyword evidence="5 11" id="KW-1133">Transmembrane helix</keyword>
<dbReference type="PANTHER" id="PTHR31201">
    <property type="entry name" value="OS01G0585100 PROTEIN"/>
    <property type="match status" value="1"/>
</dbReference>
<evidence type="ECO:0000256" key="5">
    <source>
        <dbReference type="ARBA" id="ARBA00022989"/>
    </source>
</evidence>
<keyword evidence="6" id="KW-0443">Lipid metabolism</keyword>
<evidence type="ECO:0000256" key="11">
    <source>
        <dbReference type="SAM" id="Phobius"/>
    </source>
</evidence>
<evidence type="ECO:0000256" key="10">
    <source>
        <dbReference type="ARBA" id="ARBA00023315"/>
    </source>
</evidence>
<dbReference type="GO" id="GO:0016020">
    <property type="term" value="C:membrane"/>
    <property type="evidence" value="ECO:0007669"/>
    <property type="project" value="UniProtKB-SubCell"/>
</dbReference>
<keyword evidence="7 11" id="KW-0472">Membrane</keyword>
<evidence type="ECO:0000256" key="7">
    <source>
        <dbReference type="ARBA" id="ARBA00023136"/>
    </source>
</evidence>
<keyword evidence="13" id="KW-1185">Reference proteome</keyword>
<feature type="transmembrane region" description="Helical" evidence="11">
    <location>
        <begin position="234"/>
        <end position="252"/>
    </location>
</feature>
<keyword evidence="3" id="KW-0808">Transferase</keyword>
<dbReference type="PANTHER" id="PTHR31201:SF1">
    <property type="entry name" value="GLYCEROPHOSPHOCHOLINE ACYLTRANSFERASE 1"/>
    <property type="match status" value="1"/>
</dbReference>
<feature type="transmembrane region" description="Helical" evidence="11">
    <location>
        <begin position="12"/>
        <end position="31"/>
    </location>
</feature>
<feature type="transmembrane region" description="Helical" evidence="11">
    <location>
        <begin position="52"/>
        <end position="72"/>
    </location>
</feature>
<name>A0A2H4UTK6_9VIRU</name>
<evidence type="ECO:0000256" key="4">
    <source>
        <dbReference type="ARBA" id="ARBA00022692"/>
    </source>
</evidence>
<dbReference type="EMBL" id="MF782455">
    <property type="protein sequence ID" value="ATZ80179.1"/>
    <property type="molecule type" value="Genomic_DNA"/>
</dbReference>
<feature type="transmembrane region" description="Helical" evidence="11">
    <location>
        <begin position="147"/>
        <end position="169"/>
    </location>
</feature>
<dbReference type="InterPro" id="IPR021261">
    <property type="entry name" value="GPCAT"/>
</dbReference>
<dbReference type="GO" id="GO:0006656">
    <property type="term" value="P:phosphatidylcholine biosynthetic process"/>
    <property type="evidence" value="ECO:0007669"/>
    <property type="project" value="TreeGrafter"/>
</dbReference>
<feature type="transmembrane region" description="Helical" evidence="11">
    <location>
        <begin position="110"/>
        <end position="127"/>
    </location>
</feature>
<evidence type="ECO:0000256" key="1">
    <source>
        <dbReference type="ARBA" id="ARBA00004141"/>
    </source>
</evidence>
<evidence type="ECO:0000256" key="2">
    <source>
        <dbReference type="ARBA" id="ARBA00022516"/>
    </source>
</evidence>
<evidence type="ECO:0000256" key="8">
    <source>
        <dbReference type="ARBA" id="ARBA00023209"/>
    </source>
</evidence>
<evidence type="ECO:0000313" key="12">
    <source>
        <dbReference type="EMBL" id="ATZ80179.1"/>
    </source>
</evidence>
<sequence length="263" mass="31768">MMFRLQHTITTLIVLLTAYIVGGYPEWFYIIHNTKILIYFATRFYSFKKRKFHYYMMDYCYFVNMFSVYVTIFEPSNIYLQKILFVSANSPLPLSVLAFSNRLVFHSLDFVVSLFIHVSCMILTYVYRWNVLQNTIDISNDNYFEFIINGYMLYLTWASLYFIVMYIILRKRIVKNGNETMFDWAIEHTIISKIKNITKNDYIRQIIYTLIHATLVFCSMLIAPLLWYYKWLHFGYVLFIITMAIWNGSSYYDHKMNKNIKQE</sequence>
<keyword evidence="4 11" id="KW-0812">Transmembrane</keyword>
<dbReference type="Proteomes" id="UP000240325">
    <property type="component" value="Segment"/>
</dbReference>
<evidence type="ECO:0000313" key="13">
    <source>
        <dbReference type="Proteomes" id="UP000240325"/>
    </source>
</evidence>
<accession>A0A2H4UTK6</accession>
<proteinExistence type="predicted"/>
<dbReference type="Pfam" id="PF10998">
    <property type="entry name" value="DUF2838"/>
    <property type="match status" value="1"/>
</dbReference>
<feature type="transmembrane region" description="Helical" evidence="11">
    <location>
        <begin position="206"/>
        <end position="228"/>
    </location>
</feature>
<comment type="subcellular location">
    <subcellularLocation>
        <location evidence="1">Membrane</location>
        <topology evidence="1">Multi-pass membrane protein</topology>
    </subcellularLocation>
</comment>
<gene>
    <name evidence="12" type="ORF">BMW23_0119</name>
</gene>
<evidence type="ECO:0000256" key="9">
    <source>
        <dbReference type="ARBA" id="ARBA00023264"/>
    </source>
</evidence>
<organism evidence="12">
    <name type="scientific">Bodo saltans virus</name>
    <dbReference type="NCBI Taxonomy" id="2024608"/>
    <lineage>
        <taxon>Viruses</taxon>
        <taxon>Varidnaviria</taxon>
        <taxon>Bamfordvirae</taxon>
        <taxon>Nucleocytoviricota</taxon>
        <taxon>Megaviricetes</taxon>
        <taxon>Imitervirales</taxon>
        <taxon>Mimiviridae</taxon>
        <taxon>Klosneuvirinae</taxon>
        <taxon>Theiavirus</taxon>
        <taxon>Theiavirus salishense</taxon>
    </lineage>
</organism>